<protein>
    <submittedName>
        <fullName evidence="11">Uncharacterized protein</fullName>
    </submittedName>
</protein>
<evidence type="ECO:0000256" key="3">
    <source>
        <dbReference type="ARBA" id="ARBA00022771"/>
    </source>
</evidence>
<feature type="compositionally biased region" description="Acidic residues" evidence="7">
    <location>
        <begin position="294"/>
        <end position="309"/>
    </location>
</feature>
<dbReference type="InterPro" id="IPR036236">
    <property type="entry name" value="Znf_C2H2_sf"/>
</dbReference>
<keyword evidence="12" id="KW-1185">Reference proteome</keyword>
<dbReference type="PROSITE" id="PS50157">
    <property type="entry name" value="ZINC_FINGER_C2H2_2"/>
    <property type="match status" value="7"/>
</dbReference>
<evidence type="ECO:0000313" key="11">
    <source>
        <dbReference type="EMBL" id="CAG9770552.1"/>
    </source>
</evidence>
<feature type="domain" description="C2H2-type" evidence="8">
    <location>
        <begin position="473"/>
        <end position="500"/>
    </location>
</feature>
<dbReference type="Proteomes" id="UP001152799">
    <property type="component" value="Chromosome 6"/>
</dbReference>
<dbReference type="OrthoDB" id="8113227at2759"/>
<evidence type="ECO:0000313" key="12">
    <source>
        <dbReference type="Proteomes" id="UP001152799"/>
    </source>
</evidence>
<feature type="domain" description="C2H2-type" evidence="8">
    <location>
        <begin position="529"/>
        <end position="556"/>
    </location>
</feature>
<feature type="domain" description="C2H2-type" evidence="8">
    <location>
        <begin position="445"/>
        <end position="472"/>
    </location>
</feature>
<dbReference type="SMART" id="SM00355">
    <property type="entry name" value="ZnF_C2H2"/>
    <property type="match status" value="8"/>
</dbReference>
<feature type="binding site" evidence="6">
    <location>
        <position position="31"/>
    </location>
    <ligand>
        <name>Zn(2+)</name>
        <dbReference type="ChEBI" id="CHEBI:29105"/>
    </ligand>
</feature>
<name>A0A9N9MTY0_9CUCU</name>
<dbReference type="PROSITE" id="PS00028">
    <property type="entry name" value="ZINC_FINGER_C2H2_1"/>
    <property type="match status" value="6"/>
</dbReference>
<feature type="domain" description="C2H2-type" evidence="8">
    <location>
        <begin position="389"/>
        <end position="416"/>
    </location>
</feature>
<evidence type="ECO:0000313" key="10">
    <source>
        <dbReference type="EMBL" id="CAG9770436.1"/>
    </source>
</evidence>
<dbReference type="Pfam" id="PF00096">
    <property type="entry name" value="zf-C2H2"/>
    <property type="match status" value="3"/>
</dbReference>
<dbReference type="GO" id="GO:0000977">
    <property type="term" value="F:RNA polymerase II transcription regulatory region sequence-specific DNA binding"/>
    <property type="evidence" value="ECO:0007669"/>
    <property type="project" value="TreeGrafter"/>
</dbReference>
<evidence type="ECO:0000259" key="9">
    <source>
        <dbReference type="PROSITE" id="PS51915"/>
    </source>
</evidence>
<dbReference type="PANTHER" id="PTHR24409">
    <property type="entry name" value="ZINC FINGER PROTEIN 142"/>
    <property type="match status" value="1"/>
</dbReference>
<evidence type="ECO:0000256" key="5">
    <source>
        <dbReference type="PROSITE-ProRule" id="PRU00042"/>
    </source>
</evidence>
<feature type="binding site" evidence="6">
    <location>
        <position position="77"/>
    </location>
    <ligand>
        <name>Zn(2+)</name>
        <dbReference type="ChEBI" id="CHEBI:29105"/>
    </ligand>
</feature>
<dbReference type="PANTHER" id="PTHR24409:SF295">
    <property type="entry name" value="AZ2-RELATED"/>
    <property type="match status" value="1"/>
</dbReference>
<feature type="binding site" evidence="6">
    <location>
        <position position="80"/>
    </location>
    <ligand>
        <name>Zn(2+)</name>
        <dbReference type="ChEBI" id="CHEBI:29105"/>
    </ligand>
</feature>
<feature type="domain" description="C2H2-type" evidence="8">
    <location>
        <begin position="555"/>
        <end position="583"/>
    </location>
</feature>
<keyword evidence="3 5" id="KW-0863">Zinc-finger</keyword>
<dbReference type="GO" id="GO:0000981">
    <property type="term" value="F:DNA-binding transcription factor activity, RNA polymerase II-specific"/>
    <property type="evidence" value="ECO:0007669"/>
    <property type="project" value="TreeGrafter"/>
</dbReference>
<evidence type="ECO:0000256" key="6">
    <source>
        <dbReference type="PROSITE-ProRule" id="PRU01263"/>
    </source>
</evidence>
<organism evidence="11 12">
    <name type="scientific">Ceutorhynchus assimilis</name>
    <name type="common">cabbage seed weevil</name>
    <dbReference type="NCBI Taxonomy" id="467358"/>
    <lineage>
        <taxon>Eukaryota</taxon>
        <taxon>Metazoa</taxon>
        <taxon>Ecdysozoa</taxon>
        <taxon>Arthropoda</taxon>
        <taxon>Hexapoda</taxon>
        <taxon>Insecta</taxon>
        <taxon>Pterygota</taxon>
        <taxon>Neoptera</taxon>
        <taxon>Endopterygota</taxon>
        <taxon>Coleoptera</taxon>
        <taxon>Polyphaga</taxon>
        <taxon>Cucujiformia</taxon>
        <taxon>Curculionidae</taxon>
        <taxon>Ceutorhynchinae</taxon>
        <taxon>Ceutorhynchus</taxon>
    </lineage>
</organism>
<evidence type="ECO:0000256" key="4">
    <source>
        <dbReference type="ARBA" id="ARBA00022833"/>
    </source>
</evidence>
<dbReference type="GO" id="GO:0008270">
    <property type="term" value="F:zinc ion binding"/>
    <property type="evidence" value="ECO:0007669"/>
    <property type="project" value="UniProtKB-UniRule"/>
</dbReference>
<reference evidence="11" key="1">
    <citation type="submission" date="2022-01" db="EMBL/GenBank/DDBJ databases">
        <authorList>
            <person name="King R."/>
        </authorList>
    </citation>
    <scope>NUCLEOTIDE SEQUENCE</scope>
</reference>
<dbReference type="AlphaFoldDB" id="A0A9N9MTY0"/>
<keyword evidence="2" id="KW-0677">Repeat</keyword>
<feature type="domain" description="C2H2-type" evidence="8">
    <location>
        <begin position="501"/>
        <end position="528"/>
    </location>
</feature>
<dbReference type="EMBL" id="OU892282">
    <property type="protein sequence ID" value="CAG9770436.1"/>
    <property type="molecule type" value="Genomic_DNA"/>
</dbReference>
<evidence type="ECO:0000256" key="1">
    <source>
        <dbReference type="ARBA" id="ARBA00022723"/>
    </source>
</evidence>
<dbReference type="InterPro" id="IPR012934">
    <property type="entry name" value="Znf_AD"/>
</dbReference>
<sequence>MVLTKEPKRNKTKDVSSKKTELVPQTQCRICLFQCSGLSLDAPLTGDESSKTLVFEALEVVIKEKVTRGPNYPDIICENCFGYLKISYVLITQYHLSKVRLLEQLEGYGEELTTNGNSKDEVKKYLPNKTATKNFVEIVVGTKKYSIEDLVIVEDKDERDESGVYEGFLRNLGTSVSATFVKKGHCKPKIDLEPSSLTLDIKKLETENHCDNEDVRASPKPGIDLDASSLDIEELELEYYCDNEYVEFIPKPNIDLEAPSLDIEELEQEYHCDNEDVELTPEPNIDLEASSLDIEEPEQENLSDNEDVELTPKPKNDLEAPSLDIEELEQVVELTSVGEDIVLPSRVIEYKCPYCLEILSTSSRLMQHFTECTKRVSALRRRANPKKQNQCRICGEVFAALGSYYYHCKKHDGKQHGCKMCDKKFFTASQARRHLQIHNKEKTIEICQICGKGFHYRSGLFYHMKMHNNTRNLLCSYCPKTFYTQTSLKRHELTHTGDRPFSCQYCSKKFRSKDERKKHYLGHTGDRPYSCKYCEIGARTLFNLKQHMTTHPGEFFCTRCDKTFADNDILQFHLRHKHKEEEEDNVSAINGEGTSEISDQWFDDPDEIVVVEIMNIDLE</sequence>
<feature type="domain" description="C2H2-type" evidence="8">
    <location>
        <begin position="416"/>
        <end position="443"/>
    </location>
</feature>
<dbReference type="GO" id="GO:0005634">
    <property type="term" value="C:nucleus"/>
    <property type="evidence" value="ECO:0007669"/>
    <property type="project" value="InterPro"/>
</dbReference>
<proteinExistence type="predicted"/>
<dbReference type="SMART" id="SM00868">
    <property type="entry name" value="zf-AD"/>
    <property type="match status" value="1"/>
</dbReference>
<dbReference type="Gene3D" id="3.30.160.60">
    <property type="entry name" value="Classic Zinc Finger"/>
    <property type="match status" value="5"/>
</dbReference>
<dbReference type="InterPro" id="IPR013087">
    <property type="entry name" value="Znf_C2H2_type"/>
</dbReference>
<evidence type="ECO:0000256" key="7">
    <source>
        <dbReference type="SAM" id="MobiDB-lite"/>
    </source>
</evidence>
<accession>A0A9N9MTY0</accession>
<keyword evidence="4 6" id="KW-0862">Zinc</keyword>
<feature type="region of interest" description="Disordered" evidence="7">
    <location>
        <begin position="294"/>
        <end position="318"/>
    </location>
</feature>
<evidence type="ECO:0000256" key="2">
    <source>
        <dbReference type="ARBA" id="ARBA00022737"/>
    </source>
</evidence>
<keyword evidence="1 6" id="KW-0479">Metal-binding</keyword>
<gene>
    <name evidence="10" type="ORF">CEUTPL_LOCUS10889</name>
    <name evidence="11" type="ORF">CEUTPL_LOCUS11004</name>
</gene>
<dbReference type="EMBL" id="OU892282">
    <property type="protein sequence ID" value="CAG9770552.1"/>
    <property type="molecule type" value="Genomic_DNA"/>
</dbReference>
<dbReference type="SUPFAM" id="SSF57667">
    <property type="entry name" value="beta-beta-alpha zinc fingers"/>
    <property type="match status" value="4"/>
</dbReference>
<feature type="binding site" evidence="6">
    <location>
        <position position="28"/>
    </location>
    <ligand>
        <name>Zn(2+)</name>
        <dbReference type="ChEBI" id="CHEBI:29105"/>
    </ligand>
</feature>
<feature type="domain" description="ZAD" evidence="9">
    <location>
        <begin position="26"/>
        <end position="104"/>
    </location>
</feature>
<dbReference type="PROSITE" id="PS51915">
    <property type="entry name" value="ZAD"/>
    <property type="match status" value="1"/>
</dbReference>
<dbReference type="SUPFAM" id="SSF57716">
    <property type="entry name" value="Glucocorticoid receptor-like (DNA-binding domain)"/>
    <property type="match status" value="1"/>
</dbReference>
<evidence type="ECO:0000259" key="8">
    <source>
        <dbReference type="PROSITE" id="PS50157"/>
    </source>
</evidence>